<evidence type="ECO:0000313" key="1">
    <source>
        <dbReference type="EMBL" id="BBF86611.1"/>
    </source>
</evidence>
<proteinExistence type="predicted"/>
<dbReference type="Proteomes" id="UP000198290">
    <property type="component" value="Chromosome"/>
</dbReference>
<dbReference type="KEGG" id="amah:DLM_3011"/>
<dbReference type="EMBL" id="AP018823">
    <property type="protein sequence ID" value="BBF86611.1"/>
    <property type="molecule type" value="Genomic_DNA"/>
</dbReference>
<reference evidence="2" key="3">
    <citation type="journal article" date="2017" name="Plant Physiol. Biochem.">
        <title>Differential oxidative and antioxidative response of duckweed Lemna minor toward plant growth promoting/inhibiting bacteria.</title>
        <authorList>
            <person name="Ishizawa H."/>
            <person name="Kuroda M."/>
            <person name="Morikawa M."/>
            <person name="Ike M."/>
        </authorList>
    </citation>
    <scope>NUCLEOTIDE SEQUENCE [LARGE SCALE GENOMIC DNA]</scope>
    <source>
        <strain evidence="2">H3</strain>
    </source>
</reference>
<reference evidence="1 2" key="2">
    <citation type="journal article" date="2017" name="Genome Announc.">
        <title>Draft genome sequence of Aquitalea magnusonii strain H3, a plant growth-promoting bacterium of duckweed Lemna minor.</title>
        <authorList>
            <person name="Ishizawa H."/>
            <person name="Kuroda M."/>
            <person name="Ike M."/>
        </authorList>
    </citation>
    <scope>NUCLEOTIDE SEQUENCE [LARGE SCALE GENOMIC DNA]</scope>
    <source>
        <strain evidence="1 2">H3</strain>
    </source>
</reference>
<keyword evidence="2" id="KW-1185">Reference proteome</keyword>
<name>A0A3G9GK51_9NEIS</name>
<protein>
    <submittedName>
        <fullName evidence="1">Uncharacterized protein</fullName>
    </submittedName>
</protein>
<sequence length="56" mass="6217">MARIAAATAAIWQPLTAWHDVQQNRRQPVFSCLRSPLAHGLTRRKPAWGRASHTAG</sequence>
<reference evidence="2" key="1">
    <citation type="journal article" date="2017" name="Biotechnol. Biofuels">
        <title>Evaluation of environmental bacterial communities as a factor affecting the growth of duckweed Lemna minor.</title>
        <authorList>
            <person name="Ishizawa H."/>
            <person name="Kuroda M."/>
            <person name="Morikawa M."/>
            <person name="Ike M."/>
        </authorList>
    </citation>
    <scope>NUCLEOTIDE SEQUENCE [LARGE SCALE GENOMIC DNA]</scope>
    <source>
        <strain evidence="2">H3</strain>
    </source>
</reference>
<accession>A0A3G9GK51</accession>
<gene>
    <name evidence="1" type="ORF">DLM_3011</name>
</gene>
<dbReference type="AlphaFoldDB" id="A0A3G9GK51"/>
<organism evidence="1 2">
    <name type="scientific">Aquitalea magnusonii</name>
    <dbReference type="NCBI Taxonomy" id="332411"/>
    <lineage>
        <taxon>Bacteria</taxon>
        <taxon>Pseudomonadati</taxon>
        <taxon>Pseudomonadota</taxon>
        <taxon>Betaproteobacteria</taxon>
        <taxon>Neisseriales</taxon>
        <taxon>Chromobacteriaceae</taxon>
        <taxon>Aquitalea</taxon>
    </lineage>
</organism>
<evidence type="ECO:0000313" key="2">
    <source>
        <dbReference type="Proteomes" id="UP000198290"/>
    </source>
</evidence>